<accession>A0ABV6YRV1</accession>
<evidence type="ECO:0000313" key="3">
    <source>
        <dbReference type="Proteomes" id="UP001594351"/>
    </source>
</evidence>
<gene>
    <name evidence="2" type="ORF">ACFL27_01395</name>
</gene>
<name>A0ABV6YRV1_UNCC1</name>
<comment type="caution">
    <text evidence="2">The sequence shown here is derived from an EMBL/GenBank/DDBJ whole genome shotgun (WGS) entry which is preliminary data.</text>
</comment>
<dbReference type="Pfam" id="PF08388">
    <property type="entry name" value="GIIM"/>
    <property type="match status" value="1"/>
</dbReference>
<dbReference type="EMBL" id="JBHPBY010000009">
    <property type="protein sequence ID" value="MFC1848836.1"/>
    <property type="molecule type" value="Genomic_DNA"/>
</dbReference>
<reference evidence="2 3" key="1">
    <citation type="submission" date="2024-09" db="EMBL/GenBank/DDBJ databases">
        <title>Laminarin stimulates single cell rates of sulfate reduction while oxygen inhibits transcriptomic activity in coastal marine sediment.</title>
        <authorList>
            <person name="Lindsay M."/>
            <person name="Orcutt B."/>
            <person name="Emerson D."/>
            <person name="Stepanauskas R."/>
            <person name="D'Angelo T."/>
        </authorList>
    </citation>
    <scope>NUCLEOTIDE SEQUENCE [LARGE SCALE GENOMIC DNA]</scope>
    <source>
        <strain evidence="2">SAG AM-311-K15</strain>
    </source>
</reference>
<sequence length="47" mass="5902">MLIKRLNQTLRGWGNYHRYVVSSGVFRSVDNYVYHQLWRLVRRRHRN</sequence>
<feature type="domain" description="Group II intron maturase-specific" evidence="1">
    <location>
        <begin position="2"/>
        <end position="47"/>
    </location>
</feature>
<protein>
    <submittedName>
        <fullName evidence="2">Group II intron maturase-specific domain-containing protein</fullName>
    </submittedName>
</protein>
<proteinExistence type="predicted"/>
<keyword evidence="3" id="KW-1185">Reference proteome</keyword>
<dbReference type="Proteomes" id="UP001594351">
    <property type="component" value="Unassembled WGS sequence"/>
</dbReference>
<evidence type="ECO:0000259" key="1">
    <source>
        <dbReference type="Pfam" id="PF08388"/>
    </source>
</evidence>
<organism evidence="2 3">
    <name type="scientific">candidate division CSSED10-310 bacterium</name>
    <dbReference type="NCBI Taxonomy" id="2855610"/>
    <lineage>
        <taxon>Bacteria</taxon>
        <taxon>Bacteria division CSSED10-310</taxon>
    </lineage>
</organism>
<dbReference type="InterPro" id="IPR013597">
    <property type="entry name" value="Mat_intron_G2"/>
</dbReference>
<evidence type="ECO:0000313" key="2">
    <source>
        <dbReference type="EMBL" id="MFC1848836.1"/>
    </source>
</evidence>